<feature type="region of interest" description="Disordered" evidence="3">
    <location>
        <begin position="260"/>
        <end position="301"/>
    </location>
</feature>
<sequence length="453" mass="48440">MAKKRKVIEQVVEEPVPEPEPVKPQDDDEEQAEDEEEAEAEAEEEIENGNTDGDDDEEEEAEVSKEDVKNLLEPFSKEQLVSILCDIVAKDTGILSNIRKLADKDPAHRKVFVRGLGWDTTSETLKSVFSEYGELEECTVIQDKATGKSKGYGFVTFNHMDAAQRALKEPSKKIDSRMTACQMACTGPSPQLTVNEVTGRKIYVSNVPADMPTEKLLGFFSKYGEVEEGPLGFDKQTGKSKGFALFLYKTAEGAKKALEEPNKNIDGHSMHCKRATDNQKQKSNTQSQSTMTGALDPHDLAHGKGSILGSAHGILPFNQGAAPGFSNAFNAILASQNQNFAGMKMNPSILASMNPSLASSLNPSALSQAFSSSVQGPLGSAGSYGMHPNFGGYGPQHGGVGGVNSGVLGVYGSQASAMQGLNAYQNQQLTQSGLPRTSQTGGGSLGGYPSYLQ</sequence>
<dbReference type="InterPro" id="IPR012677">
    <property type="entry name" value="Nucleotide-bd_a/b_plait_sf"/>
</dbReference>
<dbReference type="InterPro" id="IPR000504">
    <property type="entry name" value="RRM_dom"/>
</dbReference>
<evidence type="ECO:0000256" key="3">
    <source>
        <dbReference type="SAM" id="MobiDB-lite"/>
    </source>
</evidence>
<feature type="domain" description="RRM" evidence="4">
    <location>
        <begin position="200"/>
        <end position="288"/>
    </location>
</feature>
<dbReference type="OMA" id="QNQNFAG"/>
<dbReference type="EMBL" id="JAHRHJ020000011">
    <property type="protein sequence ID" value="KAH9295166.1"/>
    <property type="molecule type" value="Genomic_DNA"/>
</dbReference>
<evidence type="ECO:0000256" key="2">
    <source>
        <dbReference type="PROSITE-ProRule" id="PRU00176"/>
    </source>
</evidence>
<dbReference type="Pfam" id="PF00076">
    <property type="entry name" value="RRM_1"/>
    <property type="match status" value="2"/>
</dbReference>
<dbReference type="InterPro" id="IPR035979">
    <property type="entry name" value="RBD_domain_sf"/>
</dbReference>
<feature type="region of interest" description="Disordered" evidence="3">
    <location>
        <begin position="429"/>
        <end position="453"/>
    </location>
</feature>
<feature type="compositionally biased region" description="Acidic residues" evidence="3">
    <location>
        <begin position="26"/>
        <end position="61"/>
    </location>
</feature>
<organism evidence="5 6">
    <name type="scientific">Taxus chinensis</name>
    <name type="common">Chinese yew</name>
    <name type="synonym">Taxus wallichiana var. chinensis</name>
    <dbReference type="NCBI Taxonomy" id="29808"/>
    <lineage>
        <taxon>Eukaryota</taxon>
        <taxon>Viridiplantae</taxon>
        <taxon>Streptophyta</taxon>
        <taxon>Embryophyta</taxon>
        <taxon>Tracheophyta</taxon>
        <taxon>Spermatophyta</taxon>
        <taxon>Pinopsida</taxon>
        <taxon>Pinidae</taxon>
        <taxon>Conifers II</taxon>
        <taxon>Cupressales</taxon>
        <taxon>Taxaceae</taxon>
        <taxon>Taxus</taxon>
    </lineage>
</organism>
<dbReference type="PANTHER" id="PTHR48024:SF9">
    <property type="entry name" value="UBP1-ASSOCIATED PROTEINS 1A-RELATED"/>
    <property type="match status" value="1"/>
</dbReference>
<feature type="compositionally biased region" description="Basic and acidic residues" evidence="3">
    <location>
        <begin position="260"/>
        <end position="280"/>
    </location>
</feature>
<proteinExistence type="predicted"/>
<gene>
    <name evidence="5" type="ORF">KI387_038754</name>
</gene>
<dbReference type="GO" id="GO:0003723">
    <property type="term" value="F:RNA binding"/>
    <property type="evidence" value="ECO:0007669"/>
    <property type="project" value="UniProtKB-UniRule"/>
</dbReference>
<feature type="compositionally biased region" description="Polar residues" evidence="3">
    <location>
        <begin position="429"/>
        <end position="439"/>
    </location>
</feature>
<evidence type="ECO:0000313" key="5">
    <source>
        <dbReference type="EMBL" id="KAH9295166.1"/>
    </source>
</evidence>
<comment type="caution">
    <text evidence="5">The sequence shown here is derived from an EMBL/GenBank/DDBJ whole genome shotgun (WGS) entry which is preliminary data.</text>
</comment>
<dbReference type="PROSITE" id="PS50102">
    <property type="entry name" value="RRM"/>
    <property type="match status" value="2"/>
</dbReference>
<dbReference type="SMART" id="SM00360">
    <property type="entry name" value="RRM"/>
    <property type="match status" value="2"/>
</dbReference>
<feature type="non-terminal residue" evidence="5">
    <location>
        <position position="453"/>
    </location>
</feature>
<dbReference type="PANTHER" id="PTHR48024">
    <property type="entry name" value="GEO13361P1-RELATED"/>
    <property type="match status" value="1"/>
</dbReference>
<dbReference type="Proteomes" id="UP000824469">
    <property type="component" value="Unassembled WGS sequence"/>
</dbReference>
<keyword evidence="6" id="KW-1185">Reference proteome</keyword>
<reference evidence="5 6" key="1">
    <citation type="journal article" date="2021" name="Nat. Plants">
        <title>The Taxus genome provides insights into paclitaxel biosynthesis.</title>
        <authorList>
            <person name="Xiong X."/>
            <person name="Gou J."/>
            <person name="Liao Q."/>
            <person name="Li Y."/>
            <person name="Zhou Q."/>
            <person name="Bi G."/>
            <person name="Li C."/>
            <person name="Du R."/>
            <person name="Wang X."/>
            <person name="Sun T."/>
            <person name="Guo L."/>
            <person name="Liang H."/>
            <person name="Lu P."/>
            <person name="Wu Y."/>
            <person name="Zhang Z."/>
            <person name="Ro D.K."/>
            <person name="Shang Y."/>
            <person name="Huang S."/>
            <person name="Yan J."/>
        </authorList>
    </citation>
    <scope>NUCLEOTIDE SEQUENCE [LARGE SCALE GENOMIC DNA]</scope>
    <source>
        <strain evidence="5">Ta-2019</strain>
    </source>
</reference>
<name>A0AA38FB39_TAXCH</name>
<feature type="region of interest" description="Disordered" evidence="3">
    <location>
        <begin position="1"/>
        <end position="69"/>
    </location>
</feature>
<dbReference type="SUPFAM" id="SSF54928">
    <property type="entry name" value="RNA-binding domain, RBD"/>
    <property type="match status" value="2"/>
</dbReference>
<dbReference type="GO" id="GO:0005634">
    <property type="term" value="C:nucleus"/>
    <property type="evidence" value="ECO:0007669"/>
    <property type="project" value="TreeGrafter"/>
</dbReference>
<evidence type="ECO:0000256" key="1">
    <source>
        <dbReference type="ARBA" id="ARBA00022884"/>
    </source>
</evidence>
<dbReference type="InterPro" id="IPR050886">
    <property type="entry name" value="RNA-binding_reg"/>
</dbReference>
<accession>A0AA38FB39</accession>
<dbReference type="AlphaFoldDB" id="A0AA38FB39"/>
<keyword evidence="1 2" id="KW-0694">RNA-binding</keyword>
<protein>
    <recommendedName>
        <fullName evidence="4">RRM domain-containing protein</fullName>
    </recommendedName>
</protein>
<feature type="domain" description="RRM" evidence="4">
    <location>
        <begin position="109"/>
        <end position="209"/>
    </location>
</feature>
<dbReference type="Gene3D" id="3.30.70.330">
    <property type="match status" value="2"/>
</dbReference>
<evidence type="ECO:0000313" key="6">
    <source>
        <dbReference type="Proteomes" id="UP000824469"/>
    </source>
</evidence>
<evidence type="ECO:0000259" key="4">
    <source>
        <dbReference type="PROSITE" id="PS50102"/>
    </source>
</evidence>
<feature type="compositionally biased region" description="Low complexity" evidence="3">
    <location>
        <begin position="281"/>
        <end position="290"/>
    </location>
</feature>